<comment type="caution">
    <text evidence="2">The sequence shown here is derived from an EMBL/GenBank/DDBJ whole genome shotgun (WGS) entry which is preliminary data.</text>
</comment>
<dbReference type="RefSeq" id="XP_041164589.1">
    <property type="nucleotide sequence ID" value="XM_041297296.1"/>
</dbReference>
<organism evidence="2 3">
    <name type="scientific">Suillus plorans</name>
    <dbReference type="NCBI Taxonomy" id="116603"/>
    <lineage>
        <taxon>Eukaryota</taxon>
        <taxon>Fungi</taxon>
        <taxon>Dikarya</taxon>
        <taxon>Basidiomycota</taxon>
        <taxon>Agaricomycotina</taxon>
        <taxon>Agaricomycetes</taxon>
        <taxon>Agaricomycetidae</taxon>
        <taxon>Boletales</taxon>
        <taxon>Suillineae</taxon>
        <taxon>Suillaceae</taxon>
        <taxon>Suillus</taxon>
    </lineage>
</organism>
<proteinExistence type="predicted"/>
<name>A0A9P7J3L5_9AGAM</name>
<dbReference type="OrthoDB" id="3270368at2759"/>
<dbReference type="EMBL" id="JABBWE010000008">
    <property type="protein sequence ID" value="KAG1800847.1"/>
    <property type="molecule type" value="Genomic_DNA"/>
</dbReference>
<reference evidence="2" key="1">
    <citation type="journal article" date="2020" name="New Phytol.">
        <title>Comparative genomics reveals dynamic genome evolution in host specialist ectomycorrhizal fungi.</title>
        <authorList>
            <person name="Lofgren L.A."/>
            <person name="Nguyen N.H."/>
            <person name="Vilgalys R."/>
            <person name="Ruytinx J."/>
            <person name="Liao H.L."/>
            <person name="Branco S."/>
            <person name="Kuo A."/>
            <person name="LaButti K."/>
            <person name="Lipzen A."/>
            <person name="Andreopoulos W."/>
            <person name="Pangilinan J."/>
            <person name="Riley R."/>
            <person name="Hundley H."/>
            <person name="Na H."/>
            <person name="Barry K."/>
            <person name="Grigoriev I.V."/>
            <person name="Stajich J.E."/>
            <person name="Kennedy P.G."/>
        </authorList>
    </citation>
    <scope>NUCLEOTIDE SEQUENCE</scope>
    <source>
        <strain evidence="2">S12</strain>
    </source>
</reference>
<evidence type="ECO:0000313" key="3">
    <source>
        <dbReference type="Proteomes" id="UP000719766"/>
    </source>
</evidence>
<dbReference type="Proteomes" id="UP000719766">
    <property type="component" value="Unassembled WGS sequence"/>
</dbReference>
<evidence type="ECO:0000313" key="2">
    <source>
        <dbReference type="EMBL" id="KAG1800847.1"/>
    </source>
</evidence>
<dbReference type="GeneID" id="64591060"/>
<feature type="region of interest" description="Disordered" evidence="1">
    <location>
        <begin position="40"/>
        <end position="63"/>
    </location>
</feature>
<evidence type="ECO:0000256" key="1">
    <source>
        <dbReference type="SAM" id="MobiDB-lite"/>
    </source>
</evidence>
<accession>A0A9P7J3L5</accession>
<keyword evidence="3" id="KW-1185">Reference proteome</keyword>
<sequence length="63" mass="7561">FIVLEESYSKHRATMTRHWEDFIKSSEQLQDNLRKALETHDRNVSSKTFPKSLFPPNSRFLKH</sequence>
<gene>
    <name evidence="2" type="ORF">HD556DRAFT_1229679</name>
</gene>
<dbReference type="AlphaFoldDB" id="A0A9P7J3L5"/>
<feature type="non-terminal residue" evidence="2">
    <location>
        <position position="1"/>
    </location>
</feature>
<protein>
    <submittedName>
        <fullName evidence="2">Uncharacterized protein</fullName>
    </submittedName>
</protein>